<dbReference type="Proteomes" id="UP001328107">
    <property type="component" value="Unassembled WGS sequence"/>
</dbReference>
<reference evidence="2" key="1">
    <citation type="submission" date="2022-10" db="EMBL/GenBank/DDBJ databases">
        <title>Genome assembly of Pristionchus species.</title>
        <authorList>
            <person name="Yoshida K."/>
            <person name="Sommer R.J."/>
        </authorList>
    </citation>
    <scope>NUCLEOTIDE SEQUENCE [LARGE SCALE GENOMIC DNA]</scope>
    <source>
        <strain evidence="2">RS5460</strain>
    </source>
</reference>
<comment type="caution">
    <text evidence="1">The sequence shown here is derived from an EMBL/GenBank/DDBJ whole genome shotgun (WGS) entry which is preliminary data.</text>
</comment>
<proteinExistence type="predicted"/>
<name>A0AAN5C723_9BILA</name>
<sequence>VTREPYLCASHFAQSDFSYSFFRTILRPDAIPFFEDSKIGEMKRIERTGNEDKKEIDSLKEPRAVFLPLPIFNAVKKMCYLCGATMNFYYATPDEPLQRASFLARVITTRQADVHSISMLRRNKLTGRFCIKHLHTEIPPNKQAIPSK</sequence>
<dbReference type="EMBL" id="BTRK01000001">
    <property type="protein sequence ID" value="GMR31354.1"/>
    <property type="molecule type" value="Genomic_DNA"/>
</dbReference>
<gene>
    <name evidence="1" type="ORF">PMAYCL1PPCAC_01549</name>
</gene>
<keyword evidence="2" id="KW-1185">Reference proteome</keyword>
<accession>A0AAN5C723</accession>
<organism evidence="1 2">
    <name type="scientific">Pristionchus mayeri</name>
    <dbReference type="NCBI Taxonomy" id="1317129"/>
    <lineage>
        <taxon>Eukaryota</taxon>
        <taxon>Metazoa</taxon>
        <taxon>Ecdysozoa</taxon>
        <taxon>Nematoda</taxon>
        <taxon>Chromadorea</taxon>
        <taxon>Rhabditida</taxon>
        <taxon>Rhabditina</taxon>
        <taxon>Diplogasteromorpha</taxon>
        <taxon>Diplogasteroidea</taxon>
        <taxon>Neodiplogasteridae</taxon>
        <taxon>Pristionchus</taxon>
    </lineage>
</organism>
<evidence type="ECO:0000313" key="2">
    <source>
        <dbReference type="Proteomes" id="UP001328107"/>
    </source>
</evidence>
<evidence type="ECO:0000313" key="1">
    <source>
        <dbReference type="EMBL" id="GMR31354.1"/>
    </source>
</evidence>
<feature type="non-terminal residue" evidence="1">
    <location>
        <position position="148"/>
    </location>
</feature>
<dbReference type="AlphaFoldDB" id="A0AAN5C723"/>
<protein>
    <submittedName>
        <fullName evidence="1">Uncharacterized protein</fullName>
    </submittedName>
</protein>
<feature type="non-terminal residue" evidence="1">
    <location>
        <position position="1"/>
    </location>
</feature>